<keyword evidence="5 12" id="KW-0732">Signal</keyword>
<evidence type="ECO:0000256" key="11">
    <source>
        <dbReference type="SAM" id="MobiDB-lite"/>
    </source>
</evidence>
<evidence type="ECO:0000313" key="14">
    <source>
        <dbReference type="EMBL" id="RUO48647.1"/>
    </source>
</evidence>
<dbReference type="CDD" id="cd07185">
    <property type="entry name" value="OmpA_C-like"/>
    <property type="match status" value="1"/>
</dbReference>
<dbReference type="Gene3D" id="3.30.1330.60">
    <property type="entry name" value="OmpA-like domain"/>
    <property type="match status" value="1"/>
</dbReference>
<gene>
    <name evidence="14" type="ORF">CWE21_04585</name>
</gene>
<keyword evidence="15" id="KW-1185">Reference proteome</keyword>
<dbReference type="PRINTS" id="PR01021">
    <property type="entry name" value="OMPADOMAIN"/>
</dbReference>
<comment type="caution">
    <text evidence="14">The sequence shown here is derived from an EMBL/GenBank/DDBJ whole genome shotgun (WGS) entry which is preliminary data.</text>
</comment>
<evidence type="ECO:0000256" key="2">
    <source>
        <dbReference type="ARBA" id="ARBA00022448"/>
    </source>
</evidence>
<dbReference type="InterPro" id="IPR036737">
    <property type="entry name" value="OmpA-like_sf"/>
</dbReference>
<dbReference type="PANTHER" id="PTHR30329:SF21">
    <property type="entry name" value="LIPOPROTEIN YIAD-RELATED"/>
    <property type="match status" value="1"/>
</dbReference>
<dbReference type="PROSITE" id="PS51123">
    <property type="entry name" value="OMPA_2"/>
    <property type="match status" value="1"/>
</dbReference>
<evidence type="ECO:0000256" key="6">
    <source>
        <dbReference type="ARBA" id="ARBA00023065"/>
    </source>
</evidence>
<dbReference type="GO" id="GO:0046930">
    <property type="term" value="C:pore complex"/>
    <property type="evidence" value="ECO:0007669"/>
    <property type="project" value="UniProtKB-KW"/>
</dbReference>
<keyword evidence="8 10" id="KW-0472">Membrane</keyword>
<dbReference type="OrthoDB" id="9805832at2"/>
<keyword evidence="9" id="KW-0998">Cell outer membrane</keyword>
<evidence type="ECO:0000313" key="15">
    <source>
        <dbReference type="Proteomes" id="UP000286678"/>
    </source>
</evidence>
<dbReference type="InterPro" id="IPR050330">
    <property type="entry name" value="Bact_OuterMem_StrucFunc"/>
</dbReference>
<keyword evidence="2" id="KW-0813">Transport</keyword>
<evidence type="ECO:0000256" key="1">
    <source>
        <dbReference type="ARBA" id="ARBA00004571"/>
    </source>
</evidence>
<dbReference type="InterPro" id="IPR018247">
    <property type="entry name" value="EF_Hand_1_Ca_BS"/>
</dbReference>
<feature type="domain" description="OmpA-like" evidence="13">
    <location>
        <begin position="240"/>
        <end position="358"/>
    </location>
</feature>
<dbReference type="InterPro" id="IPR006664">
    <property type="entry name" value="OMP_bac"/>
</dbReference>
<dbReference type="PANTHER" id="PTHR30329">
    <property type="entry name" value="STATOR ELEMENT OF FLAGELLAR MOTOR COMPLEX"/>
    <property type="match status" value="1"/>
</dbReference>
<feature type="region of interest" description="Disordered" evidence="11">
    <location>
        <begin position="328"/>
        <end position="366"/>
    </location>
</feature>
<dbReference type="SUPFAM" id="SSF103088">
    <property type="entry name" value="OmpA-like"/>
    <property type="match status" value="1"/>
</dbReference>
<dbReference type="InterPro" id="IPR011250">
    <property type="entry name" value="OMP/PagP_B-barrel"/>
</dbReference>
<dbReference type="PROSITE" id="PS00018">
    <property type="entry name" value="EF_HAND_1"/>
    <property type="match status" value="1"/>
</dbReference>
<dbReference type="Gene3D" id="2.40.160.20">
    <property type="match status" value="1"/>
</dbReference>
<evidence type="ECO:0000256" key="9">
    <source>
        <dbReference type="ARBA" id="ARBA00023237"/>
    </source>
</evidence>
<dbReference type="Pfam" id="PF13505">
    <property type="entry name" value="OMP_b-brl"/>
    <property type="match status" value="1"/>
</dbReference>
<dbReference type="GO" id="GO:0015288">
    <property type="term" value="F:porin activity"/>
    <property type="evidence" value="ECO:0007669"/>
    <property type="project" value="UniProtKB-KW"/>
</dbReference>
<dbReference type="GO" id="GO:0009279">
    <property type="term" value="C:cell outer membrane"/>
    <property type="evidence" value="ECO:0007669"/>
    <property type="project" value="UniProtKB-SubCell"/>
</dbReference>
<name>A0A432XJ76_9GAMM</name>
<evidence type="ECO:0000256" key="10">
    <source>
        <dbReference type="PROSITE-ProRule" id="PRU00473"/>
    </source>
</evidence>
<accession>A0A432XJ76</accession>
<keyword evidence="3" id="KW-1134">Transmembrane beta strand</keyword>
<organism evidence="14 15">
    <name type="scientific">Pseudidiomarina aquimaris</name>
    <dbReference type="NCBI Taxonomy" id="641841"/>
    <lineage>
        <taxon>Bacteria</taxon>
        <taxon>Pseudomonadati</taxon>
        <taxon>Pseudomonadota</taxon>
        <taxon>Gammaproteobacteria</taxon>
        <taxon>Alteromonadales</taxon>
        <taxon>Idiomarinaceae</taxon>
        <taxon>Pseudidiomarina</taxon>
    </lineage>
</organism>
<comment type="subcellular location">
    <subcellularLocation>
        <location evidence="1">Cell outer membrane</location>
        <topology evidence="1">Multi-pass membrane protein</topology>
    </subcellularLocation>
</comment>
<keyword evidence="4" id="KW-0812">Transmembrane</keyword>
<protein>
    <submittedName>
        <fullName evidence="14">OprF</fullName>
    </submittedName>
</protein>
<evidence type="ECO:0000256" key="7">
    <source>
        <dbReference type="ARBA" id="ARBA00023114"/>
    </source>
</evidence>
<dbReference type="GO" id="GO:0006811">
    <property type="term" value="P:monoatomic ion transport"/>
    <property type="evidence" value="ECO:0007669"/>
    <property type="project" value="UniProtKB-KW"/>
</dbReference>
<dbReference type="InterPro" id="IPR006665">
    <property type="entry name" value="OmpA-like"/>
</dbReference>
<feature type="compositionally biased region" description="Basic and acidic residues" evidence="11">
    <location>
        <begin position="339"/>
        <end position="352"/>
    </location>
</feature>
<evidence type="ECO:0000256" key="4">
    <source>
        <dbReference type="ARBA" id="ARBA00022692"/>
    </source>
</evidence>
<keyword evidence="6" id="KW-0406">Ion transport</keyword>
<dbReference type="InterPro" id="IPR027385">
    <property type="entry name" value="Beta-barrel_OMP"/>
</dbReference>
<evidence type="ECO:0000256" key="8">
    <source>
        <dbReference type="ARBA" id="ARBA00023136"/>
    </source>
</evidence>
<dbReference type="SUPFAM" id="SSF56925">
    <property type="entry name" value="OMPA-like"/>
    <property type="match status" value="1"/>
</dbReference>
<evidence type="ECO:0000256" key="12">
    <source>
        <dbReference type="SAM" id="SignalP"/>
    </source>
</evidence>
<evidence type="ECO:0000256" key="3">
    <source>
        <dbReference type="ARBA" id="ARBA00022452"/>
    </source>
</evidence>
<reference evidence="15" key="1">
    <citation type="journal article" date="2018" name="Front. Microbiol.">
        <title>Genome-Based Analysis Reveals the Taxonomy and Diversity of the Family Idiomarinaceae.</title>
        <authorList>
            <person name="Liu Y."/>
            <person name="Lai Q."/>
            <person name="Shao Z."/>
        </authorList>
    </citation>
    <scope>NUCLEOTIDE SEQUENCE [LARGE SCALE GENOMIC DNA]</scope>
    <source>
        <strain evidence="15">SW15</strain>
    </source>
</reference>
<feature type="signal peptide" evidence="12">
    <location>
        <begin position="1"/>
        <end position="38"/>
    </location>
</feature>
<sequence length="366" mass="40496">MGNQNQFIGKLKEHLVNRIAAVSLAVLAGLSFTGNAYAQSTNEGEWYVGPRLGPLGTDSDRVAIDNNQLRTFKGGFDSAFYGIEAGFQFTPEWGYRMYYDYLRGDLENADTADGRVFGVDLMYNFTESVYGTIGLNNTELGDVSNRFVRVGAGYREQLSNNWDLFVEGGVQQSDGDLTEFLLMTGLRYYFGRSAPAPAPAPAPATAAPVDSDGDGVMDADDLCPNTDPMYRVDATGCVMYRNETITHELMINFAFDSAKIPANEVGELRETADFMKEYPQLDIRVEGHTDSIGTVEYNQGLSERRAKSVGDSLISDYGIEQERVSTVGYSENRPLVPNDSKENRAKNRRIEAKMSVTKEIPVKKDN</sequence>
<evidence type="ECO:0000259" key="13">
    <source>
        <dbReference type="PROSITE" id="PS51123"/>
    </source>
</evidence>
<dbReference type="EMBL" id="PIPT01000003">
    <property type="protein sequence ID" value="RUO48647.1"/>
    <property type="molecule type" value="Genomic_DNA"/>
</dbReference>
<dbReference type="AlphaFoldDB" id="A0A432XJ76"/>
<keyword evidence="7" id="KW-0626">Porin</keyword>
<evidence type="ECO:0000256" key="5">
    <source>
        <dbReference type="ARBA" id="ARBA00022729"/>
    </source>
</evidence>
<proteinExistence type="predicted"/>
<dbReference type="Pfam" id="PF00691">
    <property type="entry name" value="OmpA"/>
    <property type="match status" value="1"/>
</dbReference>
<feature type="chain" id="PRO_5018977396" evidence="12">
    <location>
        <begin position="39"/>
        <end position="366"/>
    </location>
</feature>
<dbReference type="Proteomes" id="UP000286678">
    <property type="component" value="Unassembled WGS sequence"/>
</dbReference>